<protein>
    <submittedName>
        <fullName evidence="2">Uncharacterized protein</fullName>
    </submittedName>
</protein>
<dbReference type="Proteomes" id="UP000020467">
    <property type="component" value="Unassembled WGS sequence"/>
</dbReference>
<evidence type="ECO:0000313" key="2">
    <source>
        <dbReference type="EMBL" id="EXF84272.1"/>
    </source>
</evidence>
<comment type="caution">
    <text evidence="2">The sequence shown here is derived from an EMBL/GenBank/DDBJ whole genome shotgun (WGS) entry which is preliminary data.</text>
</comment>
<feature type="region of interest" description="Disordered" evidence="1">
    <location>
        <begin position="122"/>
        <end position="142"/>
    </location>
</feature>
<accession>A0A010QVQ6</accession>
<dbReference type="KEGG" id="cfj:CFIO01_09907"/>
<organism evidence="2 3">
    <name type="scientific">Colletotrichum fioriniae PJ7</name>
    <dbReference type="NCBI Taxonomy" id="1445577"/>
    <lineage>
        <taxon>Eukaryota</taxon>
        <taxon>Fungi</taxon>
        <taxon>Dikarya</taxon>
        <taxon>Ascomycota</taxon>
        <taxon>Pezizomycotina</taxon>
        <taxon>Sordariomycetes</taxon>
        <taxon>Hypocreomycetidae</taxon>
        <taxon>Glomerellales</taxon>
        <taxon>Glomerellaceae</taxon>
        <taxon>Colletotrichum</taxon>
        <taxon>Colletotrichum acutatum species complex</taxon>
    </lineage>
</organism>
<sequence>MSLPFSMAAPVAEADTTTNAATSSNNLEARACPYTGWYQCINVQTNLCITQCAWAGRKSATCLSGCSGNANSACGAYGCGQCPLTGLNRGPSHVEQVRVRRSTTEPKGLSEFLLSMSAHMAQASLSEREPDPKQRREGRGLETVRHVHDDGMPQNLAARAGEV</sequence>
<evidence type="ECO:0000313" key="3">
    <source>
        <dbReference type="Proteomes" id="UP000020467"/>
    </source>
</evidence>
<reference evidence="2 3" key="1">
    <citation type="submission" date="2014-02" db="EMBL/GenBank/DDBJ databases">
        <title>The genome sequence of Colletotrichum fioriniae PJ7.</title>
        <authorList>
            <person name="Baroncelli R."/>
            <person name="Thon M.R."/>
        </authorList>
    </citation>
    <scope>NUCLEOTIDE SEQUENCE [LARGE SCALE GENOMIC DNA]</scope>
    <source>
        <strain evidence="2 3">PJ7</strain>
    </source>
</reference>
<dbReference type="HOGENOM" id="CLU_1626897_0_0_1"/>
<keyword evidence="3" id="KW-1185">Reference proteome</keyword>
<gene>
    <name evidence="2" type="ORF">CFIO01_09907</name>
</gene>
<name>A0A010QVQ6_9PEZI</name>
<dbReference type="EMBL" id="JARH01000192">
    <property type="protein sequence ID" value="EXF84272.1"/>
    <property type="molecule type" value="Genomic_DNA"/>
</dbReference>
<evidence type="ECO:0000256" key="1">
    <source>
        <dbReference type="SAM" id="MobiDB-lite"/>
    </source>
</evidence>
<proteinExistence type="predicted"/>
<dbReference type="OrthoDB" id="10365411at2759"/>
<dbReference type="AlphaFoldDB" id="A0A010QVQ6"/>
<feature type="compositionally biased region" description="Basic and acidic residues" evidence="1">
    <location>
        <begin position="126"/>
        <end position="142"/>
    </location>
</feature>